<dbReference type="InterPro" id="IPR002132">
    <property type="entry name" value="Ribosomal_uL5"/>
</dbReference>
<evidence type="ECO:0000259" key="8">
    <source>
        <dbReference type="Pfam" id="PF00281"/>
    </source>
</evidence>
<dbReference type="HAMAP" id="MF_01333_B">
    <property type="entry name" value="Ribosomal_uL5_B"/>
    <property type="match status" value="1"/>
</dbReference>
<comment type="subunit">
    <text evidence="5">Part of the 50S ribosomal subunit; part of the 5S rRNA/L5/L18/L25 subcomplex. Contacts the 5S rRNA and the P site tRNA. Forms a bridge to the 30S subunit in the 70S ribosome.</text>
</comment>
<evidence type="ECO:0000256" key="7">
    <source>
        <dbReference type="SAM" id="MobiDB-lite"/>
    </source>
</evidence>
<dbReference type="PIRSF" id="PIRSF002161">
    <property type="entry name" value="Ribosomal_L5"/>
    <property type="match status" value="1"/>
</dbReference>
<evidence type="ECO:0000313" key="10">
    <source>
        <dbReference type="EMBL" id="AXA35176.1"/>
    </source>
</evidence>
<organism evidence="10 11">
    <name type="scientific">Sumerlaea chitinivorans</name>
    <dbReference type="NCBI Taxonomy" id="2250252"/>
    <lineage>
        <taxon>Bacteria</taxon>
        <taxon>Candidatus Sumerlaeota</taxon>
        <taxon>Candidatus Sumerlaeia</taxon>
        <taxon>Candidatus Sumerlaeales</taxon>
        <taxon>Candidatus Sumerlaeaceae</taxon>
        <taxon>Candidatus Sumerlaea</taxon>
    </lineage>
</organism>
<dbReference type="InterPro" id="IPR031309">
    <property type="entry name" value="Ribosomal_uL5_C"/>
</dbReference>
<keyword evidence="5" id="KW-0820">tRNA-binding</keyword>
<comment type="function">
    <text evidence="5">This is 1 of the proteins that bind and probably mediate the attachment of the 5S RNA into the large ribosomal subunit, where it forms part of the central protuberance. In the 70S ribosome it contacts protein S13 of the 30S subunit (bridge B1b), connecting the 2 subunits; this bridge is implicated in subunit movement. Contacts the P site tRNA; the 5S rRNA and some of its associated proteins might help stabilize positioning of ribosome-bound tRNAs.</text>
</comment>
<dbReference type="InterPro" id="IPR022803">
    <property type="entry name" value="Ribosomal_uL5_dom_sf"/>
</dbReference>
<dbReference type="EMBL" id="CP030759">
    <property type="protein sequence ID" value="AXA35176.1"/>
    <property type="molecule type" value="Genomic_DNA"/>
</dbReference>
<dbReference type="GO" id="GO:0005840">
    <property type="term" value="C:ribosome"/>
    <property type="evidence" value="ECO:0007669"/>
    <property type="project" value="UniProtKB-KW"/>
</dbReference>
<keyword evidence="2 5" id="KW-0689">Ribosomal protein</keyword>
<dbReference type="AlphaFoldDB" id="A0A2Z4Y2Q7"/>
<evidence type="ECO:0000256" key="4">
    <source>
        <dbReference type="ARBA" id="ARBA00035245"/>
    </source>
</evidence>
<evidence type="ECO:0000256" key="6">
    <source>
        <dbReference type="RuleBase" id="RU003930"/>
    </source>
</evidence>
<dbReference type="Pfam" id="PF00673">
    <property type="entry name" value="Ribosomal_L5_C"/>
    <property type="match status" value="1"/>
</dbReference>
<protein>
    <recommendedName>
        <fullName evidence="4 5">Large ribosomal subunit protein uL5</fullName>
    </recommendedName>
</protein>
<evidence type="ECO:0000256" key="2">
    <source>
        <dbReference type="ARBA" id="ARBA00022980"/>
    </source>
</evidence>
<dbReference type="GO" id="GO:0000049">
    <property type="term" value="F:tRNA binding"/>
    <property type="evidence" value="ECO:0007669"/>
    <property type="project" value="UniProtKB-UniRule"/>
</dbReference>
<evidence type="ECO:0000256" key="3">
    <source>
        <dbReference type="ARBA" id="ARBA00023274"/>
    </source>
</evidence>
<gene>
    <name evidence="5" type="primary">rplE</name>
    <name evidence="10" type="ORF">BRCON_0399</name>
</gene>
<dbReference type="Gene3D" id="3.30.1440.10">
    <property type="match status" value="1"/>
</dbReference>
<comment type="similarity">
    <text evidence="1 5 6">Belongs to the universal ribosomal protein uL5 family.</text>
</comment>
<dbReference type="KEGG" id="schv:BRCON_0399"/>
<feature type="region of interest" description="Disordered" evidence="7">
    <location>
        <begin position="1"/>
        <end position="28"/>
    </location>
</feature>
<reference evidence="10 11" key="1">
    <citation type="submission" date="2018-05" db="EMBL/GenBank/DDBJ databases">
        <title>A metagenomic window into the 2 km-deep terrestrial subsurface aquifer revealed taxonomically and functionally diverse microbial community comprising novel uncultured bacterial lineages.</title>
        <authorList>
            <person name="Kadnikov V.V."/>
            <person name="Mardanov A.V."/>
            <person name="Beletsky A.V."/>
            <person name="Banks D."/>
            <person name="Pimenov N.V."/>
            <person name="Frank Y.A."/>
            <person name="Karnachuk O.V."/>
            <person name="Ravin N.V."/>
        </authorList>
    </citation>
    <scope>NUCLEOTIDE SEQUENCE [LARGE SCALE GENOMIC DNA]</scope>
    <source>
        <strain evidence="10">BY</strain>
    </source>
</reference>
<dbReference type="Pfam" id="PF00281">
    <property type="entry name" value="Ribosomal_L5"/>
    <property type="match status" value="1"/>
</dbReference>
<dbReference type="Proteomes" id="UP000262583">
    <property type="component" value="Chromosome"/>
</dbReference>
<keyword evidence="3 5" id="KW-0687">Ribonucleoprotein</keyword>
<evidence type="ECO:0000259" key="9">
    <source>
        <dbReference type="Pfam" id="PF00673"/>
    </source>
</evidence>
<accession>A0A2Z4Y2Q7</accession>
<evidence type="ECO:0000256" key="1">
    <source>
        <dbReference type="ARBA" id="ARBA00008553"/>
    </source>
</evidence>
<dbReference type="GO" id="GO:0006412">
    <property type="term" value="P:translation"/>
    <property type="evidence" value="ECO:0007669"/>
    <property type="project" value="UniProtKB-UniRule"/>
</dbReference>
<dbReference type="PANTHER" id="PTHR11994">
    <property type="entry name" value="60S RIBOSOMAL PROTEIN L11-RELATED"/>
    <property type="match status" value="1"/>
</dbReference>
<evidence type="ECO:0000313" key="11">
    <source>
        <dbReference type="Proteomes" id="UP000262583"/>
    </source>
</evidence>
<keyword evidence="5" id="KW-0699">rRNA-binding</keyword>
<dbReference type="InterPro" id="IPR031310">
    <property type="entry name" value="Ribosomal_uL5_N"/>
</dbReference>
<dbReference type="SUPFAM" id="SSF55282">
    <property type="entry name" value="RL5-like"/>
    <property type="match status" value="1"/>
</dbReference>
<sequence length="219" mass="24887">MAEAKQKKDKQAADAGKEKKSEETRRELSAEELAELKNYVPTLKRKYREEIVPALMKRFGYKNVMQVPRIEKVVVNMGVGEAARDAKILEAAMRDLAAITGQKPKLARATKSISAFKLRAGMPVGCFVTLRGNRMYEFLERLIRISIPRIRDFRGLPTRSFDGRGNHSMGIREHTIFMELDINKVTTVLGMNITTVTTAKTDEEARELLKLIGFPFREK</sequence>
<dbReference type="InterPro" id="IPR020930">
    <property type="entry name" value="Ribosomal_uL5_bac-type"/>
</dbReference>
<evidence type="ECO:0000256" key="5">
    <source>
        <dbReference type="HAMAP-Rule" id="MF_01333"/>
    </source>
</evidence>
<dbReference type="GO" id="GO:0019843">
    <property type="term" value="F:rRNA binding"/>
    <property type="evidence" value="ECO:0007669"/>
    <property type="project" value="UniProtKB-UniRule"/>
</dbReference>
<name>A0A2Z4Y2Q7_SUMC1</name>
<feature type="domain" description="Large ribosomal subunit protein uL5 C-terminal" evidence="9">
    <location>
        <begin position="123"/>
        <end position="216"/>
    </location>
</feature>
<dbReference type="FunFam" id="3.30.1440.10:FF:000001">
    <property type="entry name" value="50S ribosomal protein L5"/>
    <property type="match status" value="1"/>
</dbReference>
<keyword evidence="5" id="KW-0694">RNA-binding</keyword>
<feature type="domain" description="Large ribosomal subunit protein uL5 N-terminal" evidence="8">
    <location>
        <begin position="63"/>
        <end position="119"/>
    </location>
</feature>
<dbReference type="GO" id="GO:0003735">
    <property type="term" value="F:structural constituent of ribosome"/>
    <property type="evidence" value="ECO:0007669"/>
    <property type="project" value="InterPro"/>
</dbReference>
<proteinExistence type="inferred from homology"/>
<dbReference type="NCBIfam" id="NF000585">
    <property type="entry name" value="PRK00010.1"/>
    <property type="match status" value="1"/>
</dbReference>
<dbReference type="GO" id="GO:1990904">
    <property type="term" value="C:ribonucleoprotein complex"/>
    <property type="evidence" value="ECO:0007669"/>
    <property type="project" value="UniProtKB-KW"/>
</dbReference>